<dbReference type="InterPro" id="IPR003719">
    <property type="entry name" value="Phenazine_PhzF-like"/>
</dbReference>
<organism evidence="2 3">
    <name type="scientific">Rhodococcus spelaei</name>
    <dbReference type="NCBI Taxonomy" id="2546320"/>
    <lineage>
        <taxon>Bacteria</taxon>
        <taxon>Bacillati</taxon>
        <taxon>Actinomycetota</taxon>
        <taxon>Actinomycetes</taxon>
        <taxon>Mycobacteriales</taxon>
        <taxon>Nocardiaceae</taxon>
        <taxon>Rhodococcus</taxon>
    </lineage>
</organism>
<dbReference type="GO" id="GO:0016853">
    <property type="term" value="F:isomerase activity"/>
    <property type="evidence" value="ECO:0007669"/>
    <property type="project" value="TreeGrafter"/>
</dbReference>
<proteinExistence type="predicted"/>
<dbReference type="GO" id="GO:0005737">
    <property type="term" value="C:cytoplasm"/>
    <property type="evidence" value="ECO:0007669"/>
    <property type="project" value="TreeGrafter"/>
</dbReference>
<gene>
    <name evidence="2" type="ORF">FK531_17135</name>
</gene>
<accession>A0A541B1Q0</accession>
<feature type="active site" evidence="1">
    <location>
        <position position="46"/>
    </location>
</feature>
<evidence type="ECO:0000256" key="1">
    <source>
        <dbReference type="PIRSR" id="PIRSR016184-1"/>
    </source>
</evidence>
<dbReference type="RefSeq" id="WP_142101481.1">
    <property type="nucleotide sequence ID" value="NZ_VIGH01000008.1"/>
</dbReference>
<dbReference type="EMBL" id="VIGH01000008">
    <property type="protein sequence ID" value="TQF66253.1"/>
    <property type="molecule type" value="Genomic_DNA"/>
</dbReference>
<dbReference type="Proteomes" id="UP000316256">
    <property type="component" value="Unassembled WGS sequence"/>
</dbReference>
<dbReference type="PANTHER" id="PTHR13774:SF32">
    <property type="entry name" value="ANTISENSE-ENHANCING SEQUENCE 1"/>
    <property type="match status" value="1"/>
</dbReference>
<dbReference type="OrthoDB" id="9788221at2"/>
<sequence length="224" mass="24194">MSIEVDVVRVFTDPDGRHGNPLAIVDAASVAPPGRQQLAADLGYSETVFVDLPEPGETVATAQIFTPTTELPFAGHPTVGLSWWLRRRGLPVDTLEVPAGPVTTRVENAITWVRAKADWAPDFTLHAAPDSTAVQGARAAAFDSGHHYLWAWAGEGAIRSRMFAPGLGVPEDEATGAAAVRITDHLRRNLHITQGRGSHLLTHYSPDGWIEVGGRVYPQETRQV</sequence>
<keyword evidence="3" id="KW-1185">Reference proteome</keyword>
<dbReference type="SUPFAM" id="SSF54506">
    <property type="entry name" value="Diaminopimelate epimerase-like"/>
    <property type="match status" value="1"/>
</dbReference>
<evidence type="ECO:0000313" key="3">
    <source>
        <dbReference type="Proteomes" id="UP000316256"/>
    </source>
</evidence>
<dbReference type="PANTHER" id="PTHR13774">
    <property type="entry name" value="PHENAZINE BIOSYNTHESIS PROTEIN"/>
    <property type="match status" value="1"/>
</dbReference>
<comment type="caution">
    <text evidence="2">The sequence shown here is derived from an EMBL/GenBank/DDBJ whole genome shotgun (WGS) entry which is preliminary data.</text>
</comment>
<dbReference type="Gene3D" id="3.10.310.10">
    <property type="entry name" value="Diaminopimelate Epimerase, Chain A, domain 1"/>
    <property type="match status" value="2"/>
</dbReference>
<dbReference type="PIRSF" id="PIRSF016184">
    <property type="entry name" value="PhzC_PhzF"/>
    <property type="match status" value="1"/>
</dbReference>
<reference evidence="2 3" key="1">
    <citation type="submission" date="2019-06" db="EMBL/GenBank/DDBJ databases">
        <title>Rhodococcus spaelei sp. nov., isolated from a cave.</title>
        <authorList>
            <person name="Lee S.D."/>
        </authorList>
    </citation>
    <scope>NUCLEOTIDE SEQUENCE [LARGE SCALE GENOMIC DNA]</scope>
    <source>
        <strain evidence="2 3">C9-5</strain>
    </source>
</reference>
<protein>
    <submittedName>
        <fullName evidence="2">PhzF family phenazine biosynthesis protein</fullName>
    </submittedName>
</protein>
<dbReference type="Pfam" id="PF02567">
    <property type="entry name" value="PhzC-PhzF"/>
    <property type="match status" value="2"/>
</dbReference>
<name>A0A541B1Q0_9NOCA</name>
<evidence type="ECO:0000313" key="2">
    <source>
        <dbReference type="EMBL" id="TQF66253.1"/>
    </source>
</evidence>
<dbReference type="AlphaFoldDB" id="A0A541B1Q0"/>